<dbReference type="STRING" id="273116.gene:9381653"/>
<keyword evidence="4" id="KW-0479">Metal-binding</keyword>
<dbReference type="InterPro" id="IPR053399">
    <property type="entry name" value="2-oxoacid:Fd_oxidored_beta"/>
</dbReference>
<dbReference type="KEGG" id="tvo:TVG0882664"/>
<accession>Q97AE9</accession>
<evidence type="ECO:0000256" key="2">
    <source>
        <dbReference type="ARBA" id="ARBA00001964"/>
    </source>
</evidence>
<keyword evidence="13" id="KW-1185">Reference proteome</keyword>
<evidence type="ECO:0000256" key="8">
    <source>
        <dbReference type="ARBA" id="ARBA00023014"/>
    </source>
</evidence>
<dbReference type="NCBIfam" id="TIGR02177">
    <property type="entry name" value="PorB_KorB"/>
    <property type="match status" value="1"/>
</dbReference>
<dbReference type="InterPro" id="IPR032686">
    <property type="entry name" value="PFO_beta_C"/>
</dbReference>
<keyword evidence="6" id="KW-0560">Oxidoreductase</keyword>
<evidence type="ECO:0000256" key="1">
    <source>
        <dbReference type="ARBA" id="ARBA00001946"/>
    </source>
</evidence>
<dbReference type="Gene3D" id="3.40.50.970">
    <property type="match status" value="1"/>
</dbReference>
<dbReference type="GO" id="GO:0044272">
    <property type="term" value="P:sulfur compound biosynthetic process"/>
    <property type="evidence" value="ECO:0007669"/>
    <property type="project" value="UniProtKB-ARBA"/>
</dbReference>
<keyword evidence="8" id="KW-0411">Iron-sulfur</keyword>
<dbReference type="GO" id="GO:0046872">
    <property type="term" value="F:metal ion binding"/>
    <property type="evidence" value="ECO:0007669"/>
    <property type="project" value="UniProtKB-KW"/>
</dbReference>
<dbReference type="PANTHER" id="PTHR48084">
    <property type="entry name" value="2-OXOGLUTARATE OXIDOREDUCTASE SUBUNIT KORB-RELATED"/>
    <property type="match status" value="1"/>
</dbReference>
<evidence type="ECO:0000256" key="3">
    <source>
        <dbReference type="ARBA" id="ARBA00001966"/>
    </source>
</evidence>
<evidence type="ECO:0000256" key="6">
    <source>
        <dbReference type="ARBA" id="ARBA00023002"/>
    </source>
</evidence>
<proteinExistence type="predicted"/>
<keyword evidence="7" id="KW-0408">Iron</keyword>
<dbReference type="EMBL" id="BA000011">
    <property type="protein sequence ID" value="BAB60003.1"/>
    <property type="molecule type" value="Genomic_DNA"/>
</dbReference>
<dbReference type="NCBIfam" id="NF041171">
    <property type="entry name" value="Oxoac_fdxbeta_Archa"/>
    <property type="match status" value="1"/>
</dbReference>
<dbReference type="InterPro" id="IPR011896">
    <property type="entry name" value="OFOB"/>
</dbReference>
<evidence type="ECO:0000256" key="5">
    <source>
        <dbReference type="ARBA" id="ARBA00022842"/>
    </source>
</evidence>
<dbReference type="HOGENOM" id="CLU_048564_0_0_2"/>
<dbReference type="SUPFAM" id="SSF52518">
    <property type="entry name" value="Thiamin diphosphate-binding fold (THDP-binding)"/>
    <property type="match status" value="1"/>
</dbReference>
<evidence type="ECO:0000256" key="7">
    <source>
        <dbReference type="ARBA" id="ARBA00023004"/>
    </source>
</evidence>
<reference evidence="12 13" key="1">
    <citation type="journal article" date="1999" name="Proc. Jpn. Acad.">
        <title>Determination of the complete genomic DNA sequence of Thermoplasma volvanium GSS1.</title>
        <authorList>
            <person name="Kawashima T."/>
            <person name="Yamamoto Y."/>
            <person name="Aramaki H."/>
            <person name="Nunoshiba T."/>
            <person name="Kawamoto T."/>
            <person name="Watanabe K."/>
            <person name="Yamazaki M."/>
            <person name="Kanehori K."/>
            <person name="Amano N."/>
            <person name="Ohya Y."/>
            <person name="Makino K."/>
            <person name="Suzuki M."/>
        </authorList>
    </citation>
    <scope>NUCLEOTIDE SEQUENCE [LARGE SCALE GENOMIC DNA]</scope>
    <source>
        <strain evidence="13">ATCC 51530 / DSM 4299 / JCM 9571 / NBRC 15438 / GSS1</strain>
    </source>
</reference>
<dbReference type="InterPro" id="IPR051457">
    <property type="entry name" value="2-oxoacid:Fd_oxidoreductase"/>
</dbReference>
<reference evidence="12 13" key="2">
    <citation type="journal article" date="2000" name="Proc. Natl. Acad. Sci. U.S.A.">
        <title>Archaeal adaptation to higher temperatures revealed by genomic sequence of Thermoplasma volcanium.</title>
        <authorList>
            <person name="Kawashima T."/>
            <person name="Amano N."/>
            <person name="Koike H."/>
            <person name="Makino S."/>
            <person name="Higuchi S."/>
            <person name="Kawashima-Ohya Y."/>
            <person name="Watanabe K."/>
            <person name="Yamazaki M."/>
            <person name="Kanehori K."/>
            <person name="Kawamoto T."/>
            <person name="Nunoshiba T."/>
            <person name="Yamamoto Y."/>
            <person name="Aramaki H."/>
            <person name="Makino K."/>
            <person name="Suzuki M."/>
        </authorList>
    </citation>
    <scope>NUCLEOTIDE SEQUENCE [LARGE SCALE GENOMIC DNA]</scope>
    <source>
        <strain evidence="13">ATCC 51530 / DSM 4299 / JCM 9571 / NBRC 15438 / GSS1</strain>
    </source>
</reference>
<dbReference type="Pfam" id="PF02775">
    <property type="entry name" value="TPP_enzyme_C"/>
    <property type="match status" value="1"/>
</dbReference>
<protein>
    <submittedName>
        <fullName evidence="12">2-ketovalerate ferredoxin oxidoreductase [VOR] beta subunit</fullName>
    </submittedName>
</protein>
<dbReference type="eggNOG" id="arCOG01599">
    <property type="taxonomic scope" value="Archaea"/>
</dbReference>
<dbReference type="GO" id="GO:0006082">
    <property type="term" value="P:organic acid metabolic process"/>
    <property type="evidence" value="ECO:0007669"/>
    <property type="project" value="UniProtKB-ARBA"/>
</dbReference>
<comment type="cofactor">
    <cofactor evidence="2">
        <name>thiamine diphosphate</name>
        <dbReference type="ChEBI" id="CHEBI:58937"/>
    </cofactor>
</comment>
<dbReference type="Proteomes" id="UP000001017">
    <property type="component" value="Chromosome"/>
</dbReference>
<evidence type="ECO:0000259" key="10">
    <source>
        <dbReference type="Pfam" id="PF02775"/>
    </source>
</evidence>
<name>Q97AE9_THEVO</name>
<evidence type="ECO:0000313" key="12">
    <source>
        <dbReference type="EMBL" id="BAB60003.1"/>
    </source>
</evidence>
<comment type="cofactor">
    <cofactor evidence="1">
        <name>Mg(2+)</name>
        <dbReference type="ChEBI" id="CHEBI:18420"/>
    </cofactor>
</comment>
<dbReference type="GO" id="GO:0030976">
    <property type="term" value="F:thiamine pyrophosphate binding"/>
    <property type="evidence" value="ECO:0007669"/>
    <property type="project" value="InterPro"/>
</dbReference>
<dbReference type="PaxDb" id="273116-14325078"/>
<keyword evidence="9" id="KW-0786">Thiamine pyrophosphate</keyword>
<dbReference type="InterPro" id="IPR029061">
    <property type="entry name" value="THDP-binding"/>
</dbReference>
<feature type="domain" description="Pyruvate ferredoxin oxidoreductase beta subunit C-terminal" evidence="11">
    <location>
        <begin position="199"/>
        <end position="274"/>
    </location>
</feature>
<dbReference type="Pfam" id="PF12367">
    <property type="entry name" value="PFO_beta_C"/>
    <property type="match status" value="1"/>
</dbReference>
<feature type="domain" description="Thiamine pyrophosphate enzyme TPP-binding" evidence="10">
    <location>
        <begin position="48"/>
        <end position="195"/>
    </location>
</feature>
<organism evidence="12 13">
    <name type="scientific">Thermoplasma volcanium (strain ATCC 51530 / DSM 4299 / JCM 9571 / NBRC 15438 / GSS1)</name>
    <dbReference type="NCBI Taxonomy" id="273116"/>
    <lineage>
        <taxon>Archaea</taxon>
        <taxon>Methanobacteriati</taxon>
        <taxon>Thermoplasmatota</taxon>
        <taxon>Thermoplasmata</taxon>
        <taxon>Thermoplasmatales</taxon>
        <taxon>Thermoplasmataceae</taxon>
        <taxon>Thermoplasma</taxon>
    </lineage>
</organism>
<evidence type="ECO:0000256" key="4">
    <source>
        <dbReference type="ARBA" id="ARBA00022723"/>
    </source>
</evidence>
<dbReference type="GO" id="GO:0045333">
    <property type="term" value="P:cellular respiration"/>
    <property type="evidence" value="ECO:0007669"/>
    <property type="project" value="UniProtKB-ARBA"/>
</dbReference>
<evidence type="ECO:0000313" key="13">
    <source>
        <dbReference type="Proteomes" id="UP000001017"/>
    </source>
</evidence>
<dbReference type="InterPro" id="IPR011766">
    <property type="entry name" value="TPP_enzyme_TPP-bd"/>
</dbReference>
<evidence type="ECO:0000256" key="9">
    <source>
        <dbReference type="ARBA" id="ARBA00023052"/>
    </source>
</evidence>
<dbReference type="PANTHER" id="PTHR48084:SF2">
    <property type="entry name" value="PYRUVATE FERREDOXIN_FLAVODOXIN OXIDOREDUCTASE, BETA SUBUNIT"/>
    <property type="match status" value="1"/>
</dbReference>
<dbReference type="GO" id="GO:0051536">
    <property type="term" value="F:iron-sulfur cluster binding"/>
    <property type="evidence" value="ECO:0007669"/>
    <property type="project" value="UniProtKB-KW"/>
</dbReference>
<gene>
    <name evidence="12" type="ORF">TVG0882664</name>
</gene>
<sequence length="309" mass="33960">MKMVHNFRNDITVDWCPGCGDFGILTALTSALSELNLGSHDVAIISGIGCSGKTPHYVNAAGAHTLHGRAIPVAVGVKLTNPHLKVIVTGGDGDLMSIGAGHLVAEGRRNSGITVLMYDNAVYGLTKGQAAPTLKLGVQTKSLARPNIYDAINPIMLAISSGYSFVARGFSFEIAHLKNIIKQAIMFPGSSFIDILQPCPTYNNINTMDWYKKRVYKLDDDKSWDPVITENDPKAEEKYNKAIEKSFEWGDKIPIGVFYVNKKVPPFTERLKQYVDNYEQIPPAVQDVSTEDGKPILDPFETFKDKIIV</sequence>
<dbReference type="CDD" id="cd03375">
    <property type="entry name" value="TPP_OGFOR"/>
    <property type="match status" value="1"/>
</dbReference>
<comment type="cofactor">
    <cofactor evidence="3">
        <name>[4Fe-4S] cluster</name>
        <dbReference type="ChEBI" id="CHEBI:49883"/>
    </cofactor>
</comment>
<dbReference type="GO" id="GO:0016625">
    <property type="term" value="F:oxidoreductase activity, acting on the aldehyde or oxo group of donors, iron-sulfur protein as acceptor"/>
    <property type="evidence" value="ECO:0007669"/>
    <property type="project" value="UniProtKB-ARBA"/>
</dbReference>
<keyword evidence="5" id="KW-0460">Magnesium</keyword>
<dbReference type="PhylomeDB" id="Q97AE9"/>
<evidence type="ECO:0000259" key="11">
    <source>
        <dbReference type="Pfam" id="PF12367"/>
    </source>
</evidence>
<dbReference type="AlphaFoldDB" id="Q97AE9"/>